<evidence type="ECO:0000259" key="8">
    <source>
        <dbReference type="PROSITE" id="PS50103"/>
    </source>
</evidence>
<organism evidence="9 10">
    <name type="scientific">Magallana gigas</name>
    <name type="common">Pacific oyster</name>
    <name type="synonym">Crassostrea gigas</name>
    <dbReference type="NCBI Taxonomy" id="29159"/>
    <lineage>
        <taxon>Eukaryota</taxon>
        <taxon>Metazoa</taxon>
        <taxon>Spiralia</taxon>
        <taxon>Lophotrochozoa</taxon>
        <taxon>Mollusca</taxon>
        <taxon>Bivalvia</taxon>
        <taxon>Autobranchia</taxon>
        <taxon>Pteriomorphia</taxon>
        <taxon>Ostreida</taxon>
        <taxon>Ostreoidea</taxon>
        <taxon>Ostreidae</taxon>
        <taxon>Magallana</taxon>
    </lineage>
</organism>
<dbReference type="GO" id="GO:0003723">
    <property type="term" value="F:RNA binding"/>
    <property type="evidence" value="ECO:0007669"/>
    <property type="project" value="UniProtKB-UniRule"/>
</dbReference>
<evidence type="ECO:0000256" key="4">
    <source>
        <dbReference type="PROSITE-ProRule" id="PRU00176"/>
    </source>
</evidence>
<dbReference type="PANTHER" id="PTHR48029:SF1">
    <property type="entry name" value="NUCLEOLAR PROTEIN 8"/>
    <property type="match status" value="1"/>
</dbReference>
<dbReference type="GO" id="GO:0005730">
    <property type="term" value="C:nucleolus"/>
    <property type="evidence" value="ECO:0007669"/>
    <property type="project" value="UniProtKB-SubCell"/>
</dbReference>
<reference evidence="9" key="1">
    <citation type="submission" date="2022-08" db="UniProtKB">
        <authorList>
            <consortium name="EnsemblMetazoa"/>
        </authorList>
    </citation>
    <scope>IDENTIFICATION</scope>
    <source>
        <strain evidence="9">05x7-T-G4-1.051#20</strain>
    </source>
</reference>
<proteinExistence type="predicted"/>
<keyword evidence="10" id="KW-1185">Reference proteome</keyword>
<name>A0A8W8LP92_MAGGI</name>
<feature type="domain" description="C3H1-type" evidence="8">
    <location>
        <begin position="210"/>
        <end position="233"/>
    </location>
</feature>
<dbReference type="Proteomes" id="UP000005408">
    <property type="component" value="Unassembled WGS sequence"/>
</dbReference>
<dbReference type="InterPro" id="IPR034138">
    <property type="entry name" value="NOP8_RRM"/>
</dbReference>
<dbReference type="PROSITE" id="PS50102">
    <property type="entry name" value="RRM"/>
    <property type="match status" value="1"/>
</dbReference>
<dbReference type="Gene3D" id="4.10.1000.10">
    <property type="entry name" value="Zinc finger, CCCH-type"/>
    <property type="match status" value="1"/>
</dbReference>
<feature type="compositionally biased region" description="Low complexity" evidence="6">
    <location>
        <begin position="732"/>
        <end position="746"/>
    </location>
</feature>
<dbReference type="InterPro" id="IPR012677">
    <property type="entry name" value="Nucleotide-bd_a/b_plait_sf"/>
</dbReference>
<keyword evidence="5" id="KW-0479">Metal-binding</keyword>
<dbReference type="CDD" id="cd12226">
    <property type="entry name" value="RRM_NOL8"/>
    <property type="match status" value="1"/>
</dbReference>
<feature type="compositionally biased region" description="Basic and acidic residues" evidence="6">
    <location>
        <begin position="897"/>
        <end position="925"/>
    </location>
</feature>
<evidence type="ECO:0000313" key="9">
    <source>
        <dbReference type="EnsemblMetazoa" id="G29333.1:cds"/>
    </source>
</evidence>
<evidence type="ECO:0000256" key="6">
    <source>
        <dbReference type="SAM" id="MobiDB-lite"/>
    </source>
</evidence>
<feature type="compositionally biased region" description="Polar residues" evidence="6">
    <location>
        <begin position="718"/>
        <end position="731"/>
    </location>
</feature>
<comment type="subcellular location">
    <subcellularLocation>
        <location evidence="1">Nucleus</location>
        <location evidence="1">Nucleolus</location>
    </subcellularLocation>
</comment>
<protein>
    <submittedName>
        <fullName evidence="9">Uncharacterized protein</fullName>
    </submittedName>
</protein>
<feature type="region of interest" description="Disordered" evidence="6">
    <location>
        <begin position="897"/>
        <end position="927"/>
    </location>
</feature>
<dbReference type="InterPro" id="IPR000571">
    <property type="entry name" value="Znf_CCCH"/>
</dbReference>
<keyword evidence="5" id="KW-0862">Zinc</keyword>
<dbReference type="Gene3D" id="3.30.70.330">
    <property type="match status" value="1"/>
</dbReference>
<dbReference type="PROSITE" id="PS50103">
    <property type="entry name" value="ZF_C3H1"/>
    <property type="match status" value="1"/>
</dbReference>
<evidence type="ECO:0000256" key="5">
    <source>
        <dbReference type="PROSITE-ProRule" id="PRU00723"/>
    </source>
</evidence>
<dbReference type="InterPro" id="IPR035979">
    <property type="entry name" value="RBD_domain_sf"/>
</dbReference>
<sequence length="940" mass="106462">MASNVGNLDPRNDLEEANIQETSHKLASDLGGTQSLSGAVFSTEIEKELQKNASPDDLHKAAMIVHELADNSCRMNVDDLKRNVNIPPISLGFEDKENFIKFLKSFDRIFNVQESQNPTKSEDVLLVENVGICLPYTSGQCEGDCNDLHVCKFYALSACEIWNCKFGHGYDSPHNQRVLTAHLMQYLQPAQVNSLLRAMSNRRGVTVPGICRFYNKIVGCRNAEACPYLHVCLHVAETCRYYPFCKFSHNLLDRQPRMILQKYGINMSQVRKEEVFDLLLRSSFVDTQHSNPPKVRKDTTTEVSEHPKCVDLPKANLPIFSWRSKDDGITPENWNEFTKEEDEIIQQNFKKYKAAYENFLKCKEFSFSFGNKQLMIDFFKMEGTVECGSTRKEITLNKTVLPDLEEGTKETPKERVDKCYQQTRYKVKIHRMKRLFVGGLFPGVTEDDIIERFKRFGEITGVEIKKKKTTDTASLGNTFAYIDLNITDENLSKCFSLYNKTKWKGLSLRIQLAKEDFLKRLIKERENGFAVKPKIKKPKGKHQEPLKNPKIQDFVMQGAVPGTLIEGGKDWVVGKYGRVLPIVHIPSKHGKKIMTVDPSKFCHNLKRMKDDREDSSNIDALTWHLREENPVHIKNKKPYKKDPDFAKKKCSIIKRKKVKSSSNVYKDDNCVNFDSDEVSSVGGYTSSDEDSVSSADTDIIIAKQSQRNHLRSCGFQEPNLSSDNQGLNVSQTVDSNSDSGDSSTSTELLASKNGPNLDNYSMHWEDNSTDDETKSDFENTSLKEMTTIGNEELSAFRSESNKTISNIALPPFKGTSSLYGSRDSKVQERSTEDRASFGDLPSTTTVTVVSSQTASNRMEPSSSTTELHKQGDKGDICGLISMGKSLKVLKNDRVTDSIEKERQKSRESELKRLESMMERSKETERKKKAIHQALALVSGK</sequence>
<dbReference type="Pfam" id="PF00076">
    <property type="entry name" value="RRM_1"/>
    <property type="match status" value="1"/>
</dbReference>
<feature type="compositionally biased region" description="Basic and acidic residues" evidence="6">
    <location>
        <begin position="822"/>
        <end position="836"/>
    </location>
</feature>
<evidence type="ECO:0000256" key="2">
    <source>
        <dbReference type="ARBA" id="ARBA00022884"/>
    </source>
</evidence>
<dbReference type="SMART" id="SM00360">
    <property type="entry name" value="RRM"/>
    <property type="match status" value="1"/>
</dbReference>
<dbReference type="InterPro" id="IPR057602">
    <property type="entry name" value="Zfn-CCCH_PARP12"/>
</dbReference>
<evidence type="ECO:0000256" key="3">
    <source>
        <dbReference type="ARBA" id="ARBA00023242"/>
    </source>
</evidence>
<keyword evidence="5" id="KW-0863">Zinc-finger</keyword>
<evidence type="ECO:0000259" key="7">
    <source>
        <dbReference type="PROSITE" id="PS50102"/>
    </source>
</evidence>
<dbReference type="AlphaFoldDB" id="A0A8W8LP92"/>
<accession>A0A8W8LP92</accession>
<keyword evidence="3" id="KW-0539">Nucleus</keyword>
<feature type="zinc finger region" description="C3H1-type" evidence="5">
    <location>
        <begin position="210"/>
        <end position="233"/>
    </location>
</feature>
<dbReference type="InterPro" id="IPR000504">
    <property type="entry name" value="RRM_dom"/>
</dbReference>
<evidence type="ECO:0000313" key="10">
    <source>
        <dbReference type="Proteomes" id="UP000005408"/>
    </source>
</evidence>
<feature type="compositionally biased region" description="Basic and acidic residues" evidence="6">
    <location>
        <begin position="763"/>
        <end position="775"/>
    </location>
</feature>
<dbReference type="PANTHER" id="PTHR48029">
    <property type="entry name" value="NUCLEOLAR PROTEIN 8"/>
    <property type="match status" value="1"/>
</dbReference>
<keyword evidence="2 4" id="KW-0694">RNA-binding</keyword>
<evidence type="ECO:0000256" key="1">
    <source>
        <dbReference type="ARBA" id="ARBA00004604"/>
    </source>
</evidence>
<dbReference type="EnsemblMetazoa" id="G29333.1">
    <property type="protein sequence ID" value="G29333.1:cds"/>
    <property type="gene ID" value="G29333"/>
</dbReference>
<dbReference type="GO" id="GO:0008270">
    <property type="term" value="F:zinc ion binding"/>
    <property type="evidence" value="ECO:0007669"/>
    <property type="project" value="UniProtKB-KW"/>
</dbReference>
<feature type="domain" description="RRM" evidence="7">
    <location>
        <begin position="433"/>
        <end position="515"/>
    </location>
</feature>
<feature type="region of interest" description="Disordered" evidence="6">
    <location>
        <begin position="807"/>
        <end position="841"/>
    </location>
</feature>
<dbReference type="SUPFAM" id="SSF54928">
    <property type="entry name" value="RNA-binding domain, RBD"/>
    <property type="match status" value="1"/>
</dbReference>
<dbReference type="Pfam" id="PF25261">
    <property type="entry name" value="zf-CCCH_PARP12"/>
    <property type="match status" value="1"/>
</dbReference>
<feature type="region of interest" description="Disordered" evidence="6">
    <location>
        <begin position="713"/>
        <end position="775"/>
    </location>
</feature>